<protein>
    <submittedName>
        <fullName evidence="2">Uncharacterized protein</fullName>
    </submittedName>
</protein>
<name>A0A6L2Q2B9_COPFO</name>
<feature type="non-terminal residue" evidence="2">
    <location>
        <position position="79"/>
    </location>
</feature>
<keyword evidence="3" id="KW-1185">Reference proteome</keyword>
<evidence type="ECO:0000313" key="2">
    <source>
        <dbReference type="EMBL" id="GFG39011.1"/>
    </source>
</evidence>
<dbReference type="Proteomes" id="UP000502823">
    <property type="component" value="Unassembled WGS sequence"/>
</dbReference>
<comment type="caution">
    <text evidence="2">The sequence shown here is derived from an EMBL/GenBank/DDBJ whole genome shotgun (WGS) entry which is preliminary data.</text>
</comment>
<dbReference type="AlphaFoldDB" id="A0A6L2Q2B9"/>
<keyword evidence="1" id="KW-1133">Transmembrane helix</keyword>
<evidence type="ECO:0000313" key="3">
    <source>
        <dbReference type="Proteomes" id="UP000502823"/>
    </source>
</evidence>
<evidence type="ECO:0000256" key="1">
    <source>
        <dbReference type="SAM" id="Phobius"/>
    </source>
</evidence>
<feature type="transmembrane region" description="Helical" evidence="1">
    <location>
        <begin position="21"/>
        <end position="43"/>
    </location>
</feature>
<keyword evidence="1" id="KW-0812">Transmembrane</keyword>
<dbReference type="EMBL" id="BLKM01000841">
    <property type="protein sequence ID" value="GFG39011.1"/>
    <property type="molecule type" value="Genomic_DNA"/>
</dbReference>
<accession>A0A6L2Q2B9</accession>
<gene>
    <name evidence="2" type="ORF">Cfor_08034</name>
</gene>
<sequence>GASCPIRFPMTRLVSLTRTSAIHRMTAFVVTVNWWAVWANLWMARLVGTTLSWTSAMGRVSTLLLPVELSAYREARSLN</sequence>
<organism evidence="2 3">
    <name type="scientific">Coptotermes formosanus</name>
    <name type="common">Formosan subterranean termite</name>
    <dbReference type="NCBI Taxonomy" id="36987"/>
    <lineage>
        <taxon>Eukaryota</taxon>
        <taxon>Metazoa</taxon>
        <taxon>Ecdysozoa</taxon>
        <taxon>Arthropoda</taxon>
        <taxon>Hexapoda</taxon>
        <taxon>Insecta</taxon>
        <taxon>Pterygota</taxon>
        <taxon>Neoptera</taxon>
        <taxon>Polyneoptera</taxon>
        <taxon>Dictyoptera</taxon>
        <taxon>Blattodea</taxon>
        <taxon>Blattoidea</taxon>
        <taxon>Termitoidae</taxon>
        <taxon>Rhinotermitidae</taxon>
        <taxon>Coptotermes</taxon>
    </lineage>
</organism>
<reference evidence="3" key="1">
    <citation type="submission" date="2020-01" db="EMBL/GenBank/DDBJ databases">
        <title>Draft genome sequence of the Termite Coptotermes fromosanus.</title>
        <authorList>
            <person name="Itakura S."/>
            <person name="Yosikawa Y."/>
            <person name="Umezawa K."/>
        </authorList>
    </citation>
    <scope>NUCLEOTIDE SEQUENCE [LARGE SCALE GENOMIC DNA]</scope>
</reference>
<feature type="non-terminal residue" evidence="2">
    <location>
        <position position="1"/>
    </location>
</feature>
<keyword evidence="1" id="KW-0472">Membrane</keyword>
<proteinExistence type="predicted"/>
<dbReference type="InParanoid" id="A0A6L2Q2B9"/>